<comment type="caution">
    <text evidence="1">The sequence shown here is derived from an EMBL/GenBank/DDBJ whole genome shotgun (WGS) entry which is preliminary data.</text>
</comment>
<evidence type="ECO:0000313" key="2">
    <source>
        <dbReference type="Proteomes" id="UP000297910"/>
    </source>
</evidence>
<reference evidence="1 2" key="1">
    <citation type="submission" date="2017-12" db="EMBL/GenBank/DDBJ databases">
        <title>Comparative genomics of Botrytis spp.</title>
        <authorList>
            <person name="Valero-Jimenez C.A."/>
            <person name="Tapia P."/>
            <person name="Veloso J."/>
            <person name="Silva-Moreno E."/>
            <person name="Staats M."/>
            <person name="Valdes J.H."/>
            <person name="Van Kan J.A.L."/>
        </authorList>
    </citation>
    <scope>NUCLEOTIDE SEQUENCE [LARGE SCALE GENOMIC DNA]</scope>
    <source>
        <strain evidence="1 2">Bp0003</strain>
    </source>
</reference>
<dbReference type="Proteomes" id="UP000297910">
    <property type="component" value="Unassembled WGS sequence"/>
</dbReference>
<organism evidence="1 2">
    <name type="scientific">Botrytis paeoniae</name>
    <dbReference type="NCBI Taxonomy" id="278948"/>
    <lineage>
        <taxon>Eukaryota</taxon>
        <taxon>Fungi</taxon>
        <taxon>Dikarya</taxon>
        <taxon>Ascomycota</taxon>
        <taxon>Pezizomycotina</taxon>
        <taxon>Leotiomycetes</taxon>
        <taxon>Helotiales</taxon>
        <taxon>Sclerotiniaceae</taxon>
        <taxon>Botrytis</taxon>
    </lineage>
</organism>
<evidence type="ECO:0000313" key="1">
    <source>
        <dbReference type="EMBL" id="TGO24985.1"/>
    </source>
</evidence>
<protein>
    <submittedName>
        <fullName evidence="1">Uncharacterized protein</fullName>
    </submittedName>
</protein>
<accession>A0A4Z1FKK3</accession>
<name>A0A4Z1FKK3_9HELO</name>
<gene>
    <name evidence="1" type="ORF">BPAE_0090g00290</name>
</gene>
<sequence>MKCDRIGHESSGTEIWWGPRRKLTCYSTLNEKGILGDRLWAWALGFFGLKRLEIYPKTQRYGMRFCQDERTMVVGFMTARQDKILVVDGE</sequence>
<dbReference type="EMBL" id="PQXI01000090">
    <property type="protein sequence ID" value="TGO24985.1"/>
    <property type="molecule type" value="Genomic_DNA"/>
</dbReference>
<proteinExistence type="predicted"/>
<keyword evidence="2" id="KW-1185">Reference proteome</keyword>
<dbReference type="AlphaFoldDB" id="A0A4Z1FKK3"/>